<name>A0A3R8LSE8_9BURK</name>
<accession>A0A3R8LSE8</accession>
<evidence type="ECO:0000313" key="3">
    <source>
        <dbReference type="Proteomes" id="UP000270261"/>
    </source>
</evidence>
<gene>
    <name evidence="2" type="ORF">EHV23_05645</name>
</gene>
<feature type="transmembrane region" description="Helical" evidence="1">
    <location>
        <begin position="30"/>
        <end position="48"/>
    </location>
</feature>
<keyword evidence="3" id="KW-1185">Reference proteome</keyword>
<feature type="transmembrane region" description="Helical" evidence="1">
    <location>
        <begin position="54"/>
        <end position="77"/>
    </location>
</feature>
<dbReference type="Proteomes" id="UP000270261">
    <property type="component" value="Unassembled WGS sequence"/>
</dbReference>
<keyword evidence="1" id="KW-0472">Membrane</keyword>
<dbReference type="EMBL" id="RRUE01000001">
    <property type="protein sequence ID" value="RRN45640.1"/>
    <property type="molecule type" value="Genomic_DNA"/>
</dbReference>
<sequence>MAGQTTSSGIQVHRVPASHGWYWLKRGFGLLGRAPLPLLLLMLMLITASNLFGILGIVGLVLAKLVVPVLLVGYLAILRQLAPPGSGTPVAAQSTATPQGAPAPGSRAFTQIFNARVFFGWAQGNRRALLAVAQLGLLSLAIDTGAAWLSGYQDAVAAMFDTLSQMPANKVPDAEAMSNLIMPVFQSMMTMAVITVPCYLLLWYAPIFAGLHGLPLLKSVVFSAVAVGRNALAFVCHALCLLVFMIGVALVTQLLSGAPTLPFASPIFLLVLPVVFAVIACALWACYLDTVEVAGHDGRAPRLQDDSDQG</sequence>
<keyword evidence="1" id="KW-1133">Transmembrane helix</keyword>
<keyword evidence="1" id="KW-0812">Transmembrane</keyword>
<feature type="transmembrane region" description="Helical" evidence="1">
    <location>
        <begin position="267"/>
        <end position="287"/>
    </location>
</feature>
<evidence type="ECO:0000313" key="2">
    <source>
        <dbReference type="EMBL" id="RRN45640.1"/>
    </source>
</evidence>
<protein>
    <recommendedName>
        <fullName evidence="4">DUF2189 domain-containing protein</fullName>
    </recommendedName>
</protein>
<feature type="transmembrane region" description="Helical" evidence="1">
    <location>
        <begin position="232"/>
        <end position="255"/>
    </location>
</feature>
<evidence type="ECO:0008006" key="4">
    <source>
        <dbReference type="Google" id="ProtNLM"/>
    </source>
</evidence>
<dbReference type="RefSeq" id="WP_125095069.1">
    <property type="nucleotide sequence ID" value="NZ_RRUE01000001.1"/>
</dbReference>
<comment type="caution">
    <text evidence="2">The sequence shown here is derived from an EMBL/GenBank/DDBJ whole genome shotgun (WGS) entry which is preliminary data.</text>
</comment>
<evidence type="ECO:0000256" key="1">
    <source>
        <dbReference type="SAM" id="Phobius"/>
    </source>
</evidence>
<reference evidence="2 3" key="1">
    <citation type="submission" date="2018-11" db="EMBL/GenBank/DDBJ databases">
        <title>Genome sequencing of Lautropia sp. KCOM 2505 (= ChDC F240).</title>
        <authorList>
            <person name="Kook J.-K."/>
            <person name="Park S.-N."/>
            <person name="Lim Y.K."/>
        </authorList>
    </citation>
    <scope>NUCLEOTIDE SEQUENCE [LARGE SCALE GENOMIC DNA]</scope>
    <source>
        <strain evidence="2 3">KCOM 2505</strain>
    </source>
</reference>
<feature type="transmembrane region" description="Helical" evidence="1">
    <location>
        <begin position="188"/>
        <end position="211"/>
    </location>
</feature>
<proteinExistence type="predicted"/>
<dbReference type="AlphaFoldDB" id="A0A3R8LSE8"/>
<dbReference type="OrthoDB" id="5298483at2"/>
<organism evidence="2 3">
    <name type="scientific">Lautropia dentalis</name>
    <dbReference type="NCBI Taxonomy" id="2490857"/>
    <lineage>
        <taxon>Bacteria</taxon>
        <taxon>Pseudomonadati</taxon>
        <taxon>Pseudomonadota</taxon>
        <taxon>Betaproteobacteria</taxon>
        <taxon>Burkholderiales</taxon>
        <taxon>Burkholderiaceae</taxon>
        <taxon>Lautropia</taxon>
    </lineage>
</organism>
<feature type="transmembrane region" description="Helical" evidence="1">
    <location>
        <begin position="128"/>
        <end position="149"/>
    </location>
</feature>